<sequence>MAPPKTSISQPQDSHVALSNLLASSTAALASRLCTHPLDTVKTRIQVSNSPHQGLIPTFVELVRARAVYRGLPIALVLSVPGLSVYLTTYDLAKDRLSRQFKGFGTDTVHNHMLSGMIAEVCSGLFWTPMEILKSKQQVENMSSGNYSSTTAAGAAGRSASSPAASNVSSSIPSTSSSTSSSTTSTIPKYTSTMSLARQIYQQEGFLGFYRGYFITLGVFVPYSMIYFAAYEQLKDMAWRKLHSSKRDKNNRLAGQDPQEEHVLPFFAIMGCAAVACGVAAGISNIVDVVKTRWQTSILSTTEDTSSTRRIATQLFRQGGFASFTRGMGARIMWMVPSVTISMSTFEWLKAHGLAGALAS</sequence>
<keyword evidence="14" id="KW-1185">Reference proteome</keyword>
<accession>A0A9P8BV47</accession>
<dbReference type="Gene3D" id="1.50.40.10">
    <property type="entry name" value="Mitochondrial carrier domain"/>
    <property type="match status" value="2"/>
</dbReference>
<dbReference type="Pfam" id="PF00153">
    <property type="entry name" value="Mito_carr"/>
    <property type="match status" value="3"/>
</dbReference>
<feature type="repeat" description="Solcar" evidence="9">
    <location>
        <begin position="15"/>
        <end position="96"/>
    </location>
</feature>
<proteinExistence type="inferred from homology"/>
<dbReference type="EMBL" id="JAHRHY010000006">
    <property type="protein sequence ID" value="KAG9068786.1"/>
    <property type="molecule type" value="Genomic_DNA"/>
</dbReference>
<feature type="repeat" description="Solcar" evidence="9">
    <location>
        <begin position="107"/>
        <end position="237"/>
    </location>
</feature>
<organism evidence="13 14">
    <name type="scientific">Linnemannia hyalina</name>
    <dbReference type="NCBI Taxonomy" id="64524"/>
    <lineage>
        <taxon>Eukaryota</taxon>
        <taxon>Fungi</taxon>
        <taxon>Fungi incertae sedis</taxon>
        <taxon>Mucoromycota</taxon>
        <taxon>Mortierellomycotina</taxon>
        <taxon>Mortierellomycetes</taxon>
        <taxon>Mortierellales</taxon>
        <taxon>Mortierellaceae</taxon>
        <taxon>Linnemannia</taxon>
    </lineage>
</organism>
<evidence type="ECO:0000256" key="4">
    <source>
        <dbReference type="ARBA" id="ARBA00022692"/>
    </source>
</evidence>
<evidence type="ECO:0000256" key="9">
    <source>
        <dbReference type="PROSITE-ProRule" id="PRU00282"/>
    </source>
</evidence>
<evidence type="ECO:0000256" key="11">
    <source>
        <dbReference type="SAM" id="MobiDB-lite"/>
    </source>
</evidence>
<keyword evidence="8 9" id="KW-0472">Membrane</keyword>
<feature type="transmembrane region" description="Helical" evidence="12">
    <location>
        <begin position="67"/>
        <end position="89"/>
    </location>
</feature>
<dbReference type="PRINTS" id="PR00926">
    <property type="entry name" value="MITOCARRIER"/>
</dbReference>
<name>A0A9P8BV47_9FUNG</name>
<dbReference type="AlphaFoldDB" id="A0A9P8BV47"/>
<dbReference type="GO" id="GO:0005381">
    <property type="term" value="F:iron ion transmembrane transporter activity"/>
    <property type="evidence" value="ECO:0007669"/>
    <property type="project" value="UniProtKB-ARBA"/>
</dbReference>
<reference evidence="13" key="1">
    <citation type="submission" date="2021-06" db="EMBL/GenBank/DDBJ databases">
        <title>Genome Sequence of Mortierella hyaline Strain SCG-10, a Cold-Adapted, Nitrate-Reducing Fungus Isolated from Soil in Minnesota, USA.</title>
        <authorList>
            <person name="Aldossari N."/>
        </authorList>
    </citation>
    <scope>NUCLEOTIDE SEQUENCE</scope>
    <source>
        <strain evidence="13">SCG-10</strain>
    </source>
</reference>
<dbReference type="SUPFAM" id="SSF103506">
    <property type="entry name" value="Mitochondrial carrier"/>
    <property type="match status" value="1"/>
</dbReference>
<evidence type="ECO:0000313" key="13">
    <source>
        <dbReference type="EMBL" id="KAG9068786.1"/>
    </source>
</evidence>
<evidence type="ECO:0008006" key="15">
    <source>
        <dbReference type="Google" id="ProtNLM"/>
    </source>
</evidence>
<comment type="similarity">
    <text evidence="2 10">Belongs to the mitochondrial carrier (TC 2.A.29) family.</text>
</comment>
<dbReference type="GO" id="GO:0031966">
    <property type="term" value="C:mitochondrial membrane"/>
    <property type="evidence" value="ECO:0007669"/>
    <property type="project" value="UniProtKB-SubCell"/>
</dbReference>
<comment type="subcellular location">
    <subcellularLocation>
        <location evidence="1">Mitochondrion membrane</location>
        <topology evidence="1">Multi-pass membrane protein</topology>
    </subcellularLocation>
</comment>
<keyword evidence="5" id="KW-0677">Repeat</keyword>
<evidence type="ECO:0000256" key="6">
    <source>
        <dbReference type="ARBA" id="ARBA00022989"/>
    </source>
</evidence>
<evidence type="ECO:0000256" key="8">
    <source>
        <dbReference type="ARBA" id="ARBA00023136"/>
    </source>
</evidence>
<evidence type="ECO:0000256" key="1">
    <source>
        <dbReference type="ARBA" id="ARBA00004225"/>
    </source>
</evidence>
<protein>
    <recommendedName>
        <fullName evidence="15">Mitochondrial carrier</fullName>
    </recommendedName>
</protein>
<feature type="transmembrane region" description="Helical" evidence="12">
    <location>
        <begin position="263"/>
        <end position="287"/>
    </location>
</feature>
<keyword evidence="7" id="KW-0496">Mitochondrion</keyword>
<dbReference type="Proteomes" id="UP000707451">
    <property type="component" value="Unassembled WGS sequence"/>
</dbReference>
<evidence type="ECO:0000256" key="12">
    <source>
        <dbReference type="SAM" id="Phobius"/>
    </source>
</evidence>
<comment type="caution">
    <text evidence="13">The sequence shown here is derived from an EMBL/GenBank/DDBJ whole genome shotgun (WGS) entry which is preliminary data.</text>
</comment>
<evidence type="ECO:0000256" key="5">
    <source>
        <dbReference type="ARBA" id="ARBA00022737"/>
    </source>
</evidence>
<dbReference type="PROSITE" id="PS50920">
    <property type="entry name" value="SOLCAR"/>
    <property type="match status" value="3"/>
</dbReference>
<feature type="repeat" description="Solcar" evidence="9">
    <location>
        <begin position="264"/>
        <end position="352"/>
    </location>
</feature>
<gene>
    <name evidence="13" type="ORF">KI688_011071</name>
</gene>
<evidence type="ECO:0000313" key="14">
    <source>
        <dbReference type="Proteomes" id="UP000707451"/>
    </source>
</evidence>
<dbReference type="InterPro" id="IPR018108">
    <property type="entry name" value="MCP_transmembrane"/>
</dbReference>
<evidence type="ECO:0000256" key="7">
    <source>
        <dbReference type="ARBA" id="ARBA00023128"/>
    </source>
</evidence>
<evidence type="ECO:0000256" key="10">
    <source>
        <dbReference type="RuleBase" id="RU000488"/>
    </source>
</evidence>
<feature type="region of interest" description="Disordered" evidence="11">
    <location>
        <begin position="163"/>
        <end position="186"/>
    </location>
</feature>
<evidence type="ECO:0000256" key="2">
    <source>
        <dbReference type="ARBA" id="ARBA00006375"/>
    </source>
</evidence>
<keyword evidence="6 12" id="KW-1133">Transmembrane helix</keyword>
<dbReference type="PANTHER" id="PTHR45758">
    <property type="entry name" value="MITOFERRIN-1-RELATED"/>
    <property type="match status" value="1"/>
</dbReference>
<evidence type="ECO:0000256" key="3">
    <source>
        <dbReference type="ARBA" id="ARBA00022448"/>
    </source>
</evidence>
<dbReference type="InterPro" id="IPR002067">
    <property type="entry name" value="MCP"/>
</dbReference>
<dbReference type="OrthoDB" id="250329at2759"/>
<dbReference type="InterPro" id="IPR023395">
    <property type="entry name" value="MCP_dom_sf"/>
</dbReference>
<keyword evidence="3 10" id="KW-0813">Transport</keyword>
<keyword evidence="4 9" id="KW-0812">Transmembrane</keyword>
<dbReference type="PANTHER" id="PTHR45758:SF3">
    <property type="entry name" value="MITOCHONDRIAL SUBSTRATE CARRIER FAMILY PROTEIN E"/>
    <property type="match status" value="1"/>
</dbReference>
<feature type="transmembrane region" description="Helical" evidence="12">
    <location>
        <begin position="208"/>
        <end position="230"/>
    </location>
</feature>